<dbReference type="PANTHER" id="PTHR14947">
    <property type="entry name" value="ZINC FINGER PROTEIN"/>
    <property type="match status" value="1"/>
</dbReference>
<accession>A0A8C0ECI1</accession>
<evidence type="ECO:0000256" key="1">
    <source>
        <dbReference type="SAM" id="MobiDB-lite"/>
    </source>
</evidence>
<feature type="compositionally biased region" description="Polar residues" evidence="1">
    <location>
        <begin position="138"/>
        <end position="150"/>
    </location>
</feature>
<evidence type="ECO:0000313" key="2">
    <source>
        <dbReference type="Ensembl" id="ENSBOBP00000001923.1"/>
    </source>
</evidence>
<keyword evidence="3" id="KW-1185">Reference proteome</keyword>
<evidence type="ECO:0000313" key="3">
    <source>
        <dbReference type="Proteomes" id="UP000694567"/>
    </source>
</evidence>
<feature type="compositionally biased region" description="Polar residues" evidence="1">
    <location>
        <begin position="165"/>
        <end position="175"/>
    </location>
</feature>
<dbReference type="Ensembl" id="ENSBOBT00000001959.1">
    <property type="protein sequence ID" value="ENSBOBP00000001923.1"/>
    <property type="gene ID" value="ENSBOBG00000001274.1"/>
</dbReference>
<name>A0A8C0ECI1_BUBBB</name>
<feature type="region of interest" description="Disordered" evidence="1">
    <location>
        <begin position="77"/>
        <end position="100"/>
    </location>
</feature>
<organism evidence="2 3">
    <name type="scientific">Bubo bubo</name>
    <name type="common">Eurasian eagle-owl</name>
    <name type="synonym">Strix bubo</name>
    <dbReference type="NCBI Taxonomy" id="30461"/>
    <lineage>
        <taxon>Eukaryota</taxon>
        <taxon>Metazoa</taxon>
        <taxon>Chordata</taxon>
        <taxon>Craniata</taxon>
        <taxon>Vertebrata</taxon>
        <taxon>Euteleostomi</taxon>
        <taxon>Archelosauria</taxon>
        <taxon>Archosauria</taxon>
        <taxon>Dinosauria</taxon>
        <taxon>Saurischia</taxon>
        <taxon>Theropoda</taxon>
        <taxon>Coelurosauria</taxon>
        <taxon>Aves</taxon>
        <taxon>Neognathae</taxon>
        <taxon>Neoaves</taxon>
        <taxon>Telluraves</taxon>
        <taxon>Strigiformes</taxon>
        <taxon>Strigidae</taxon>
        <taxon>Bubo</taxon>
    </lineage>
</organism>
<feature type="region of interest" description="Disordered" evidence="1">
    <location>
        <begin position="138"/>
        <end position="177"/>
    </location>
</feature>
<reference evidence="2" key="2">
    <citation type="submission" date="2025-09" db="UniProtKB">
        <authorList>
            <consortium name="Ensembl"/>
        </authorList>
    </citation>
    <scope>IDENTIFICATION</scope>
</reference>
<dbReference type="AlphaFoldDB" id="A0A8C0ECI1"/>
<dbReference type="PANTHER" id="PTHR14947:SF24">
    <property type="entry name" value="ZINC FINGER PROTEIN 781-RELATED"/>
    <property type="match status" value="1"/>
</dbReference>
<feature type="compositionally biased region" description="Polar residues" evidence="1">
    <location>
        <begin position="77"/>
        <end position="89"/>
    </location>
</feature>
<protein>
    <submittedName>
        <fullName evidence="2">Uncharacterized protein</fullName>
    </submittedName>
</protein>
<dbReference type="Proteomes" id="UP000694567">
    <property type="component" value="Unplaced"/>
</dbReference>
<dbReference type="InterPro" id="IPR039938">
    <property type="entry name" value="Sp4-like"/>
</dbReference>
<reference evidence="2" key="1">
    <citation type="submission" date="2025-08" db="UniProtKB">
        <authorList>
            <consortium name="Ensembl"/>
        </authorList>
    </citation>
    <scope>IDENTIFICATION</scope>
</reference>
<sequence length="199" mass="21642">MEEEKELCVAIFKEITGRDLLTNISKGEEYIKLIQYLRNETVSLDTVSVRKSSVRHQIFSSVRHPRQRKHINVPNVTRASGGVRSSSHAASEKDPTFVSNVGKASDETLTLEITREPTLARGPSNACTVEKALVISQCSPSTSKPTQVRSPQPAVGSASDRVFTPTDTSESTQEKNPLCVLSVGSASKRHTSSGTVNFT</sequence>
<proteinExistence type="predicted"/>